<feature type="transmembrane region" description="Helical" evidence="15">
    <location>
        <begin position="99"/>
        <end position="120"/>
    </location>
</feature>
<sequence length="687" mass="76890">MPALVVFQRRWRIGSDDFVIPGIIEVFVRAGWLGLLLTLFAHHEADTSSCSGSHLLRLFLIGGIVILGVTLIVTLLLVFHSSRGTVMNICPRKHVANLIATRVMLGIPELAWNVMGSVWIVSEDIDCKDETPLPLLMKALVIYTWVAIGFIIFGILLLFDPMKRPNRQGSDDFDSSYLIESTPLGAQYIKLWEKRCRLICCLSTFRDENSSEAFKNVADVFASLFEDIDLVASDVAAALVLLRLKRKQEEKTEESIRKTNLHLPLSRSSTASIGALESEGDLPQQLVPRPEWMKIGSAYHFMKFAMASYGWPWFMYGRFCRASCYLWKYLHCCACFRSPPSYVLQDNCCLCHTAALKTITGLSEDNITYITFHNKIYEVPFFVAIDDETKHVVVAIRGTLSLQDAITDLNAQCTQVECEGLPEGCLAHKGMVQAAKFVLRRLEETRALTEALLSRNGYGLIITGHSLGAGTAVVLAAMMRPMYPNLKCFAFSPPGGLCSREFALATKSFVMSVIVGDDLVPRLSMNSIHDLRHKIVCVLDTCRQPKYRVLAQGCWYMLFGISSSSLNSANAVESPSQDHPLLENSSGTYTYESINDVQVSFSPEETRHSQVPRHTEVPLFLPGRVLYCIPTVSEEDSDGSNGQWEYRWADSNEFSQILISPFMMRHHFPQVVLEVLEDVAKQASMSS</sequence>
<dbReference type="AlphaFoldDB" id="A0AAN8WLH3"/>
<comment type="catalytic activity">
    <reaction evidence="13">
        <text>a 1,2-diacyl-sn-glycerol + H2O = a 2-acylglycerol + a fatty acid + H(+)</text>
        <dbReference type="Rhea" id="RHEA:33275"/>
        <dbReference type="ChEBI" id="CHEBI:15377"/>
        <dbReference type="ChEBI" id="CHEBI:15378"/>
        <dbReference type="ChEBI" id="CHEBI:17389"/>
        <dbReference type="ChEBI" id="CHEBI:17815"/>
        <dbReference type="ChEBI" id="CHEBI:28868"/>
        <dbReference type="EC" id="3.1.1.116"/>
    </reaction>
    <physiologicalReaction direction="left-to-right" evidence="13">
        <dbReference type="Rhea" id="RHEA:33276"/>
    </physiologicalReaction>
</comment>
<dbReference type="InterPro" id="IPR002921">
    <property type="entry name" value="Fungal_lipase-type"/>
</dbReference>
<evidence type="ECO:0000256" key="14">
    <source>
        <dbReference type="ARBA" id="ARBA00026104"/>
    </source>
</evidence>
<protein>
    <recommendedName>
        <fullName evidence="14">sn-1-specific diacylglycerol lipase</fullName>
        <ecNumber evidence="14">3.1.1.116</ecNumber>
    </recommendedName>
</protein>
<dbReference type="GO" id="GO:0005737">
    <property type="term" value="C:cytoplasm"/>
    <property type="evidence" value="ECO:0007669"/>
    <property type="project" value="TreeGrafter"/>
</dbReference>
<dbReference type="SUPFAM" id="SSF53474">
    <property type="entry name" value="alpha/beta-Hydrolases"/>
    <property type="match status" value="1"/>
</dbReference>
<dbReference type="GO" id="GO:0022008">
    <property type="term" value="P:neurogenesis"/>
    <property type="evidence" value="ECO:0007669"/>
    <property type="project" value="TreeGrafter"/>
</dbReference>
<evidence type="ECO:0000313" key="18">
    <source>
        <dbReference type="Proteomes" id="UP001381693"/>
    </source>
</evidence>
<gene>
    <name evidence="17" type="ORF">SK128_005996</name>
</gene>
<keyword evidence="7" id="KW-0378">Hydrolase</keyword>
<comment type="subcellular location">
    <subcellularLocation>
        <location evidence="2">Cell membrane</location>
        <topology evidence="2">Multi-pass membrane protein</topology>
    </subcellularLocation>
</comment>
<evidence type="ECO:0000256" key="7">
    <source>
        <dbReference type="ARBA" id="ARBA00022801"/>
    </source>
</evidence>
<dbReference type="InterPro" id="IPR029058">
    <property type="entry name" value="AB_hydrolase_fold"/>
</dbReference>
<feature type="domain" description="Fungal lipase-type" evidence="16">
    <location>
        <begin position="393"/>
        <end position="525"/>
    </location>
</feature>
<evidence type="ECO:0000256" key="12">
    <source>
        <dbReference type="ARBA" id="ARBA00023136"/>
    </source>
</evidence>
<dbReference type="Pfam" id="PF01764">
    <property type="entry name" value="Lipase_3"/>
    <property type="match status" value="1"/>
</dbReference>
<evidence type="ECO:0000256" key="6">
    <source>
        <dbReference type="ARBA" id="ARBA00022723"/>
    </source>
</evidence>
<comment type="caution">
    <text evidence="17">The sequence shown here is derived from an EMBL/GenBank/DDBJ whole genome shotgun (WGS) entry which is preliminary data.</text>
</comment>
<dbReference type="Proteomes" id="UP001381693">
    <property type="component" value="Unassembled WGS sequence"/>
</dbReference>
<comment type="cofactor">
    <cofactor evidence="1">
        <name>Ca(2+)</name>
        <dbReference type="ChEBI" id="CHEBI:29108"/>
    </cofactor>
</comment>
<dbReference type="PANTHER" id="PTHR45792:SF2">
    <property type="entry name" value="DIACYLGLYCEROL LIPASE-BETA"/>
    <property type="match status" value="1"/>
</dbReference>
<keyword evidence="3" id="KW-1003">Cell membrane</keyword>
<dbReference type="GO" id="GO:0019369">
    <property type="term" value="P:arachidonate metabolic process"/>
    <property type="evidence" value="ECO:0007669"/>
    <property type="project" value="TreeGrafter"/>
</dbReference>
<keyword evidence="4" id="KW-0597">Phosphoprotein</keyword>
<proteinExistence type="predicted"/>
<dbReference type="GO" id="GO:0005886">
    <property type="term" value="C:plasma membrane"/>
    <property type="evidence" value="ECO:0007669"/>
    <property type="project" value="UniProtKB-SubCell"/>
</dbReference>
<dbReference type="GO" id="GO:0004806">
    <property type="term" value="F:triacylglycerol lipase activity"/>
    <property type="evidence" value="ECO:0007669"/>
    <property type="project" value="TreeGrafter"/>
</dbReference>
<dbReference type="EC" id="3.1.1.116" evidence="14"/>
<organism evidence="17 18">
    <name type="scientific">Halocaridina rubra</name>
    <name type="common">Hawaiian red shrimp</name>
    <dbReference type="NCBI Taxonomy" id="373956"/>
    <lineage>
        <taxon>Eukaryota</taxon>
        <taxon>Metazoa</taxon>
        <taxon>Ecdysozoa</taxon>
        <taxon>Arthropoda</taxon>
        <taxon>Crustacea</taxon>
        <taxon>Multicrustacea</taxon>
        <taxon>Malacostraca</taxon>
        <taxon>Eumalacostraca</taxon>
        <taxon>Eucarida</taxon>
        <taxon>Decapoda</taxon>
        <taxon>Pleocyemata</taxon>
        <taxon>Caridea</taxon>
        <taxon>Atyoidea</taxon>
        <taxon>Atyidae</taxon>
        <taxon>Halocaridina</taxon>
    </lineage>
</organism>
<evidence type="ECO:0000256" key="3">
    <source>
        <dbReference type="ARBA" id="ARBA00022475"/>
    </source>
</evidence>
<feature type="transmembrane region" description="Helical" evidence="15">
    <location>
        <begin position="140"/>
        <end position="159"/>
    </location>
</feature>
<evidence type="ECO:0000256" key="10">
    <source>
        <dbReference type="ARBA" id="ARBA00022989"/>
    </source>
</evidence>
<name>A0AAN8WLH3_HALRR</name>
<keyword evidence="12 15" id="KW-0472">Membrane</keyword>
<evidence type="ECO:0000256" key="5">
    <source>
        <dbReference type="ARBA" id="ARBA00022692"/>
    </source>
</evidence>
<keyword evidence="9" id="KW-0442">Lipid degradation</keyword>
<evidence type="ECO:0000313" key="17">
    <source>
        <dbReference type="EMBL" id="KAK7068206.1"/>
    </source>
</evidence>
<keyword evidence="6" id="KW-0479">Metal-binding</keyword>
<reference evidence="17 18" key="1">
    <citation type="submission" date="2023-11" db="EMBL/GenBank/DDBJ databases">
        <title>Halocaridina rubra genome assembly.</title>
        <authorList>
            <person name="Smith C."/>
        </authorList>
    </citation>
    <scope>NUCLEOTIDE SEQUENCE [LARGE SCALE GENOMIC DNA]</scope>
    <source>
        <strain evidence="17">EP-1</strain>
        <tissue evidence="17">Whole</tissue>
    </source>
</reference>
<dbReference type="Gene3D" id="3.40.50.1820">
    <property type="entry name" value="alpha/beta hydrolase"/>
    <property type="match status" value="1"/>
</dbReference>
<feature type="transmembrane region" description="Helical" evidence="15">
    <location>
        <begin position="458"/>
        <end position="479"/>
    </location>
</feature>
<keyword evidence="11" id="KW-0443">Lipid metabolism</keyword>
<dbReference type="GO" id="GO:0046340">
    <property type="term" value="P:diacylglycerol catabolic process"/>
    <property type="evidence" value="ECO:0007669"/>
    <property type="project" value="TreeGrafter"/>
</dbReference>
<evidence type="ECO:0000256" key="8">
    <source>
        <dbReference type="ARBA" id="ARBA00022837"/>
    </source>
</evidence>
<dbReference type="EMBL" id="JAXCGZ010017375">
    <property type="protein sequence ID" value="KAK7068206.1"/>
    <property type="molecule type" value="Genomic_DNA"/>
</dbReference>
<evidence type="ECO:0000259" key="16">
    <source>
        <dbReference type="Pfam" id="PF01764"/>
    </source>
</evidence>
<accession>A0AAN8WLH3</accession>
<dbReference type="InterPro" id="IPR052214">
    <property type="entry name" value="DAG_Lipase-Related"/>
</dbReference>
<keyword evidence="8" id="KW-0106">Calcium</keyword>
<evidence type="ECO:0000256" key="4">
    <source>
        <dbReference type="ARBA" id="ARBA00022553"/>
    </source>
</evidence>
<evidence type="ECO:0000256" key="13">
    <source>
        <dbReference type="ARBA" id="ARBA00024531"/>
    </source>
</evidence>
<evidence type="ECO:0000256" key="15">
    <source>
        <dbReference type="SAM" id="Phobius"/>
    </source>
</evidence>
<keyword evidence="18" id="KW-1185">Reference proteome</keyword>
<dbReference type="GO" id="GO:0046872">
    <property type="term" value="F:metal ion binding"/>
    <property type="evidence" value="ECO:0007669"/>
    <property type="project" value="UniProtKB-KW"/>
</dbReference>
<feature type="transmembrane region" description="Helical" evidence="15">
    <location>
        <begin position="54"/>
        <end position="79"/>
    </location>
</feature>
<evidence type="ECO:0000256" key="9">
    <source>
        <dbReference type="ARBA" id="ARBA00022963"/>
    </source>
</evidence>
<keyword evidence="10 15" id="KW-1133">Transmembrane helix</keyword>
<evidence type="ECO:0000256" key="11">
    <source>
        <dbReference type="ARBA" id="ARBA00023098"/>
    </source>
</evidence>
<dbReference type="PANTHER" id="PTHR45792">
    <property type="entry name" value="DIACYLGLYCEROL LIPASE HOMOLOG-RELATED"/>
    <property type="match status" value="1"/>
</dbReference>
<dbReference type="CDD" id="cd00519">
    <property type="entry name" value="Lipase_3"/>
    <property type="match status" value="1"/>
</dbReference>
<evidence type="ECO:0000256" key="1">
    <source>
        <dbReference type="ARBA" id="ARBA00001913"/>
    </source>
</evidence>
<feature type="transmembrane region" description="Helical" evidence="15">
    <location>
        <begin position="18"/>
        <end position="42"/>
    </location>
</feature>
<keyword evidence="5 15" id="KW-0812">Transmembrane</keyword>
<evidence type="ECO:0000256" key="2">
    <source>
        <dbReference type="ARBA" id="ARBA00004651"/>
    </source>
</evidence>